<reference evidence="4 5" key="1">
    <citation type="journal article" date="2016" name="Genome Announc.">
        <title>First Complete Genome Sequence of a Subdivision 6 Acidobacterium Strain.</title>
        <authorList>
            <person name="Huang S."/>
            <person name="Vieira S."/>
            <person name="Bunk B."/>
            <person name="Riedel T."/>
            <person name="Sproer C."/>
            <person name="Overmann J."/>
        </authorList>
    </citation>
    <scope>NUCLEOTIDE SEQUENCE [LARGE SCALE GENOMIC DNA]</scope>
    <source>
        <strain evidence="5">DSM 100886 HEG_-6_39</strain>
    </source>
</reference>
<dbReference type="Pfam" id="PF02518">
    <property type="entry name" value="HATPase_c"/>
    <property type="match status" value="1"/>
</dbReference>
<dbReference type="AlphaFoldDB" id="A0A143PLK9"/>
<name>A0A143PLK9_LUTPR</name>
<keyword evidence="5" id="KW-1185">Reference proteome</keyword>
<dbReference type="EMBL" id="CP015136">
    <property type="protein sequence ID" value="AMY09482.1"/>
    <property type="molecule type" value="Genomic_DNA"/>
</dbReference>
<dbReference type="KEGG" id="abac:LuPra_02699"/>
<protein>
    <recommendedName>
        <fullName evidence="2">histidine kinase</fullName>
        <ecNumber evidence="2">2.7.13.3</ecNumber>
    </recommendedName>
</protein>
<reference evidence="5" key="2">
    <citation type="submission" date="2016-04" db="EMBL/GenBank/DDBJ databases">
        <title>First Complete Genome Sequence of a Subdivision 6 Acidobacterium.</title>
        <authorList>
            <person name="Huang S."/>
            <person name="Vieira S."/>
            <person name="Bunk B."/>
            <person name="Riedel T."/>
            <person name="Sproeer C."/>
            <person name="Overmann J."/>
        </authorList>
    </citation>
    <scope>NUCLEOTIDE SEQUENCE [LARGE SCALE GENOMIC DNA]</scope>
    <source>
        <strain evidence="5">DSM 100886 HEG_-6_39</strain>
    </source>
</reference>
<dbReference type="EC" id="2.7.13.3" evidence="2"/>
<dbReference type="Gene3D" id="3.30.565.10">
    <property type="entry name" value="Histidine kinase-like ATPase, C-terminal domain"/>
    <property type="match status" value="1"/>
</dbReference>
<dbReference type="InterPro" id="IPR036890">
    <property type="entry name" value="HATPase_C_sf"/>
</dbReference>
<proteinExistence type="predicted"/>
<dbReference type="PRINTS" id="PR00344">
    <property type="entry name" value="BCTRLSENSOR"/>
</dbReference>
<accession>A0A143PLK9</accession>
<dbReference type="Proteomes" id="UP000076079">
    <property type="component" value="Chromosome"/>
</dbReference>
<evidence type="ECO:0000256" key="2">
    <source>
        <dbReference type="ARBA" id="ARBA00012438"/>
    </source>
</evidence>
<organism evidence="4 5">
    <name type="scientific">Luteitalea pratensis</name>
    <dbReference type="NCBI Taxonomy" id="1855912"/>
    <lineage>
        <taxon>Bacteria</taxon>
        <taxon>Pseudomonadati</taxon>
        <taxon>Acidobacteriota</taxon>
        <taxon>Vicinamibacteria</taxon>
        <taxon>Vicinamibacterales</taxon>
        <taxon>Vicinamibacteraceae</taxon>
        <taxon>Luteitalea</taxon>
    </lineage>
</organism>
<evidence type="ECO:0000259" key="3">
    <source>
        <dbReference type="Pfam" id="PF02518"/>
    </source>
</evidence>
<dbReference type="GO" id="GO:0004673">
    <property type="term" value="F:protein histidine kinase activity"/>
    <property type="evidence" value="ECO:0007669"/>
    <property type="project" value="UniProtKB-EC"/>
</dbReference>
<dbReference type="STRING" id="1855912.LuPra_02699"/>
<evidence type="ECO:0000256" key="1">
    <source>
        <dbReference type="ARBA" id="ARBA00000085"/>
    </source>
</evidence>
<keyword evidence="4" id="KW-0418">Kinase</keyword>
<comment type="catalytic activity">
    <reaction evidence="1">
        <text>ATP + protein L-histidine = ADP + protein N-phospho-L-histidine.</text>
        <dbReference type="EC" id="2.7.13.3"/>
    </reaction>
</comment>
<gene>
    <name evidence="4" type="ORF">LuPra_02699</name>
</gene>
<sequence length="119" mass="12813">MNNTEWPASTTVRPKPMAKCVLPTPGGPKISTFSAWLMKRPVANSRTSRASIDAWVVPTRALAWRRGADVFGPFFTKKGGVGFGLALCRQVADAHGGHVALEDRRDGAGCVARVRLPRA</sequence>
<keyword evidence="4" id="KW-0808">Transferase</keyword>
<evidence type="ECO:0000313" key="5">
    <source>
        <dbReference type="Proteomes" id="UP000076079"/>
    </source>
</evidence>
<evidence type="ECO:0000313" key="4">
    <source>
        <dbReference type="EMBL" id="AMY09482.1"/>
    </source>
</evidence>
<dbReference type="SUPFAM" id="SSF55874">
    <property type="entry name" value="ATPase domain of HSP90 chaperone/DNA topoisomerase II/histidine kinase"/>
    <property type="match status" value="1"/>
</dbReference>
<feature type="domain" description="Histidine kinase/HSP90-like ATPase" evidence="3">
    <location>
        <begin position="69"/>
        <end position="118"/>
    </location>
</feature>
<dbReference type="InterPro" id="IPR004358">
    <property type="entry name" value="Sig_transdc_His_kin-like_C"/>
</dbReference>
<dbReference type="InterPro" id="IPR003594">
    <property type="entry name" value="HATPase_dom"/>
</dbReference>